<accession>A0AAW0EUA0</accession>
<dbReference type="PROSITE" id="PS50089">
    <property type="entry name" value="ZF_RING_2"/>
    <property type="match status" value="1"/>
</dbReference>
<feature type="compositionally biased region" description="Low complexity" evidence="3">
    <location>
        <begin position="1938"/>
        <end position="1956"/>
    </location>
</feature>
<feature type="domain" description="RING-type" evidence="4">
    <location>
        <begin position="27"/>
        <end position="80"/>
    </location>
</feature>
<comment type="caution">
    <text evidence="5">The sequence shown here is derived from an EMBL/GenBank/DDBJ whole genome shotgun (WGS) entry which is preliminary data.</text>
</comment>
<evidence type="ECO:0000259" key="4">
    <source>
        <dbReference type="PROSITE" id="PS50089"/>
    </source>
</evidence>
<name>A0AAW0EUA0_9TRYP</name>
<evidence type="ECO:0000256" key="2">
    <source>
        <dbReference type="SAM" id="Coils"/>
    </source>
</evidence>
<dbReference type="InterPro" id="IPR052293">
    <property type="entry name" value="SRRP"/>
</dbReference>
<feature type="compositionally biased region" description="Low complexity" evidence="3">
    <location>
        <begin position="1972"/>
        <end position="1981"/>
    </location>
</feature>
<protein>
    <recommendedName>
        <fullName evidence="4">RING-type domain-containing protein</fullName>
    </recommendedName>
</protein>
<dbReference type="PANTHER" id="PTHR12239:SF41">
    <property type="entry name" value="MEMBRANE ASSOCIATED PROTEIN, PUTATIVE-RELATED"/>
    <property type="match status" value="1"/>
</dbReference>
<keyword evidence="1" id="KW-0862">Zinc</keyword>
<keyword evidence="2" id="KW-0175">Coiled coil</keyword>
<dbReference type="EMBL" id="JAECZO010000102">
    <property type="protein sequence ID" value="KAK7197340.1"/>
    <property type="molecule type" value="Genomic_DNA"/>
</dbReference>
<dbReference type="InterPro" id="IPR001841">
    <property type="entry name" value="Znf_RING"/>
</dbReference>
<feature type="compositionally biased region" description="Pro residues" evidence="3">
    <location>
        <begin position="1243"/>
        <end position="1254"/>
    </location>
</feature>
<feature type="coiled-coil region" evidence="2">
    <location>
        <begin position="1033"/>
        <end position="1070"/>
    </location>
</feature>
<feature type="region of interest" description="Disordered" evidence="3">
    <location>
        <begin position="2835"/>
        <end position="2900"/>
    </location>
</feature>
<feature type="compositionally biased region" description="Low complexity" evidence="3">
    <location>
        <begin position="2347"/>
        <end position="2356"/>
    </location>
</feature>
<feature type="compositionally biased region" description="Acidic residues" evidence="3">
    <location>
        <begin position="1227"/>
        <end position="1237"/>
    </location>
</feature>
<evidence type="ECO:0000256" key="3">
    <source>
        <dbReference type="SAM" id="MobiDB-lite"/>
    </source>
</evidence>
<feature type="region of interest" description="Disordered" evidence="3">
    <location>
        <begin position="480"/>
        <end position="565"/>
    </location>
</feature>
<feature type="compositionally biased region" description="Low complexity" evidence="3">
    <location>
        <begin position="335"/>
        <end position="360"/>
    </location>
</feature>
<feature type="compositionally biased region" description="Low complexity" evidence="3">
    <location>
        <begin position="1805"/>
        <end position="1826"/>
    </location>
</feature>
<evidence type="ECO:0000313" key="5">
    <source>
        <dbReference type="EMBL" id="KAK7197340.1"/>
    </source>
</evidence>
<feature type="compositionally biased region" description="Polar residues" evidence="3">
    <location>
        <begin position="1511"/>
        <end position="1523"/>
    </location>
</feature>
<dbReference type="CDD" id="cd06503">
    <property type="entry name" value="ATP-synt_Fo_b"/>
    <property type="match status" value="1"/>
</dbReference>
<feature type="region of interest" description="Disordered" evidence="3">
    <location>
        <begin position="1803"/>
        <end position="1827"/>
    </location>
</feature>
<feature type="compositionally biased region" description="Low complexity" evidence="3">
    <location>
        <begin position="2388"/>
        <end position="2401"/>
    </location>
</feature>
<feature type="region of interest" description="Disordered" evidence="3">
    <location>
        <begin position="1875"/>
        <end position="1993"/>
    </location>
</feature>
<feature type="compositionally biased region" description="Pro residues" evidence="3">
    <location>
        <begin position="1920"/>
        <end position="1937"/>
    </location>
</feature>
<keyword evidence="1" id="KW-0863">Zinc-finger</keyword>
<feature type="compositionally biased region" description="Low complexity" evidence="3">
    <location>
        <begin position="1910"/>
        <end position="1919"/>
    </location>
</feature>
<reference evidence="5 6" key="1">
    <citation type="journal article" date="2021" name="MBio">
        <title>A New Model Trypanosomatid, Novymonas esmeraldas: Genomic Perception of Its 'Candidatus Pandoraea novymonadis' Endosymbiont.</title>
        <authorList>
            <person name="Zakharova A."/>
            <person name="Saura A."/>
            <person name="Butenko A."/>
            <person name="Podesvova L."/>
            <person name="Warmusova S."/>
            <person name="Kostygov A.Y."/>
            <person name="Nenarokova A."/>
            <person name="Lukes J."/>
            <person name="Opperdoes F.R."/>
            <person name="Yurchenko V."/>
        </authorList>
    </citation>
    <scope>NUCLEOTIDE SEQUENCE [LARGE SCALE GENOMIC DNA]</scope>
    <source>
        <strain evidence="5 6">E262AT.01</strain>
    </source>
</reference>
<feature type="compositionally biased region" description="Low complexity" evidence="3">
    <location>
        <begin position="1744"/>
        <end position="1765"/>
    </location>
</feature>
<feature type="region of interest" description="Disordered" evidence="3">
    <location>
        <begin position="335"/>
        <end position="372"/>
    </location>
</feature>
<feature type="region of interest" description="Disordered" evidence="3">
    <location>
        <begin position="2622"/>
        <end position="2752"/>
    </location>
</feature>
<feature type="compositionally biased region" description="Low complexity" evidence="3">
    <location>
        <begin position="2542"/>
        <end position="2555"/>
    </location>
</feature>
<feature type="region of interest" description="Disordered" evidence="3">
    <location>
        <begin position="1183"/>
        <end position="1254"/>
    </location>
</feature>
<feature type="region of interest" description="Disordered" evidence="3">
    <location>
        <begin position="2108"/>
        <end position="2154"/>
    </location>
</feature>
<feature type="region of interest" description="Disordered" evidence="3">
    <location>
        <begin position="2332"/>
        <end position="2581"/>
    </location>
</feature>
<evidence type="ECO:0000313" key="6">
    <source>
        <dbReference type="Proteomes" id="UP001430356"/>
    </source>
</evidence>
<feature type="compositionally biased region" description="Basic and acidic residues" evidence="3">
    <location>
        <begin position="1501"/>
        <end position="1510"/>
    </location>
</feature>
<feature type="compositionally biased region" description="Polar residues" evidence="3">
    <location>
        <begin position="2722"/>
        <end position="2733"/>
    </location>
</feature>
<keyword evidence="1" id="KW-0479">Metal-binding</keyword>
<feature type="compositionally biased region" description="Low complexity" evidence="3">
    <location>
        <begin position="2451"/>
        <end position="2463"/>
    </location>
</feature>
<sequence length="2900" mass="306955">MAGLQSENISIASTRLPGQSALDKDVCVFCRRRATPPLSDPHAPLFPFFSLVDCRHYACQPCALVHCDNAGRCIFCPTCNCVSRLAQSGRRRTRSAAAAEADRVAIDDGVSSTRSRRTSTGVTPHRSALKGKSGSSKRRASSVQFPVNPATSIISGDAASDADGSAAAAAAAVGRGNDGATAAAEEPPLSRERSPLTQDAVDAIPLAPVEARRQRVREQQLRRAADAAAQAAKAVSLYSITAAPPLKALAPPPPVTTAPTGAEGRRSTERSRSQPAPTLPKTILEPKQVFPLPPPLVLHTVDEDVAYTPEAAAAAAAAATNGPAAAAAATATAVSADDGAGPGSASSSSATALVSVSQQSTAPHSHYGRSDAAEAGMPPVATTATATVPAAAGGAELVARPRQLLDDCEHTEGEERGVVEDVEAHARAALRQRMEEEDIAIRARRGLGLEFDATPAPLAQRHTHQHTGTLSLGEFSDQVSATSDDELSQRASAHKSAAGSTSTHRRRRRTSPGGASEPRTHAVDVNSPDTAVTLHKTAEGTLSPMTAARNGRPLPADGAEEADEDKRAAADAAAAAAAELETAAAAAAAAAAATAAAAGLLIEAEAAERAQIEAQAAAEAAGTRVGEEAARAAAQSIAKAATEARAKAEAAASKARAQALADAETAARAQLETRAALAVAEALAEEARTREEAVRAAAESRAKDEAAARARAEASAASARAEALVEAEAAARAQLEAQAAVAAAEAVVAHASATREVAARVAAKVRARDEAESRAQALVEAEAVVRAQLEAQAAAAAAEAAAEGTRAREAAARAAQAVTMRAVAASAAAESMAKDEAEARIRAEAAAAAAAAAEARAQVLLEAEARAVQESHAAAEARARAESDAVASAAAAAAARAADEARAVAEDAERARQWRQRQWEEEDARERQRLDRHLAFERDTLVERETLAREALAQAEAAVRVHYERSADEWWTASLPHELDAQRHARAAAERRRQQESEAALVAVAESAGRAEVLEVEANCWSWLLSGARVDRVVAATEEADRVQREDDEMRLERRQLERHRDTVELLREEAHGRASFAAYEAATRSLLQSHHAMQQRALLEDAQRQELEQQQKHTAHREAARRQRFQWELDALEADEVSGRAMLCEAERQERCTATLVTLQGVASTRRRELLAQHAAAAAPASAEVTAHDEASPLWNTPTSTTAHADRHTATAQSHPTGGRPRAPAAEDEVGDDDALDYGYATPPPQLQPQPQPRTPLITAEQLAALRAREAAYAAELQTALERLHEAERRVAEEAAVREQAEQQRHAAHVESERLLRDAEERAEQRIRHARDAAEDILQAQLADERDEAVRRAEHAAAMQALAEEEQRAVLEAKLLAAQQQLEEAQQRSREEVQRAREEAAEMAAADAARAAREAQRREDEWQERRRADHLLRLAEQESEKEHAIMRLADIEARAAEAVRLAREDAARTAAEAQERLVEMERRHHAREAEVRLASQRVRSAHDSLRNFDSHSQSSRYTTPSRAEQRPQRLSPRSVRHAAAVAGVASGTGSAAAAAHTPLQTPPLAPIPSRTSSAMPHPPSAPPSSSPPHAASRDATRASATAGAVAPHVVLSAPRTPVSSVLAHHVHPAAAVQPLPSSAAASIAGLTAVDPADLIRVAIRAAVEEIVEAQRRALSLRDHAEQHVERSERRYHRRQGDRLRAARAVAGLDSSYAVSDIAEAEEAEEEAQRLRLSARSARDARSWTRSSSTPASHTSPTAAPAPTASAAAAAAVPASEGSNTLLSTSSVYFDDDVYPHPSALGVAQRWRSQQQQHQQQQQQQQGRQQGLYGDYGYAAASQPPPSLAPYSAAARELFAERRPNPLEYDDAAAAAMDDRRDAHAGSHRAPPLQSQQQQQPARTRSHAGWSARAPAAHAYNEPEPAPPAPPATLDYSPPPCRSTTRAATATAPAAAAPADAEPHPQRRHPRRHAGAEAGSADGASVTGAGAAPELSNQCSGCLRTETTSACWRCGDMICRRCGLPPGSARKLCCTAHHRAQLREFARRTTFAAGNVPAAHAGARPIPSPLPPPLQSHPLPMTRGEQQVQTSFAFSAATEDDDVAAGHTAAGAARMDTGTSPPRHRHRSSPAPPPSLIPPAAYRAPTQSRHVPPPYQHGAYLDYTQAGAAAPWPPQPHPAYPAYATPYLYSVSAPPQLQHPSMAYQRYTVRSATAALGGGGPDATAAGDPLAELQRRGHHVEAVTDTRAPLAPPTSGDWYAAEAHRRPAGLAVSPPPPAALAAQRQREPHDAAAPMLTTPAMAAAVMVDGADAGDSQPPQLAAAVDVAGVVAASAAHVTDASPTPPPETDEAPAAAAAATSSVDSQDREQSGGGPAADAPATPKGDRGGGTAAAGAAGSGLTSSAAVEEPKTERKRTIPAFFVSLGDAGGDAAPRRPKPPTPRNFVPSHLPPPPSAAAAAQARGPSRRVSPSGVPLAARGRHASGPAAAAAPHPPATRKLSPYLAHEVNSVRGVRKSVSPAADAGEQRRGRRPSVNPHERGVAAVDARGAPPRKAQQRQQRQQRQHHHYRQQERPQEPVPTRESTAALTKSIKSYIKSLAPMVVVDDTGVPVAYEDVRKAVAMVGGGGGSVWSRQEPQRQERRPVAAGATVHDVYLSSADAAGVERPHRRGEAAQEASKSGRYHVVERPQPRSSSQRNEHRQPQQPEQQQQQQQQRPSRSGVGSYRPYSTSSEATTDAQSHESQHRYAPPHASVPMPAAHAAAPEVFVRRVPTLAELDRRLQQLRVEDEYEAAQHHRRQAQYAAAGYHNPQQWHQPHVHVLLHPSQSGAARDAALPAQSYYDYPRHSHPGDHHHSAVGRHPPQRTVSPPWRTDLNSSPVRPRWDISQPRSPIHHPAVTTAANTGS</sequence>
<dbReference type="GO" id="GO:0008270">
    <property type="term" value="F:zinc ion binding"/>
    <property type="evidence" value="ECO:0007669"/>
    <property type="project" value="UniProtKB-KW"/>
</dbReference>
<feature type="compositionally biased region" description="Low complexity" evidence="3">
    <location>
        <begin position="2698"/>
        <end position="2710"/>
    </location>
</feature>
<dbReference type="PANTHER" id="PTHR12239">
    <property type="entry name" value="PROTEIN CBG20215-RELATED"/>
    <property type="match status" value="1"/>
</dbReference>
<dbReference type="Proteomes" id="UP001430356">
    <property type="component" value="Unassembled WGS sequence"/>
</dbReference>
<feature type="region of interest" description="Disordered" evidence="3">
    <location>
        <begin position="178"/>
        <end position="205"/>
    </location>
</feature>
<feature type="compositionally biased region" description="Basic and acidic residues" evidence="3">
    <location>
        <begin position="2658"/>
        <end position="2668"/>
    </location>
</feature>
<feature type="compositionally biased region" description="Pro residues" evidence="3">
    <location>
        <begin position="1577"/>
        <end position="1587"/>
    </location>
</feature>
<organism evidence="5 6">
    <name type="scientific">Novymonas esmeraldas</name>
    <dbReference type="NCBI Taxonomy" id="1808958"/>
    <lineage>
        <taxon>Eukaryota</taxon>
        <taxon>Discoba</taxon>
        <taxon>Euglenozoa</taxon>
        <taxon>Kinetoplastea</taxon>
        <taxon>Metakinetoplastina</taxon>
        <taxon>Trypanosomatida</taxon>
        <taxon>Trypanosomatidae</taxon>
        <taxon>Novymonas</taxon>
    </lineage>
</organism>
<feature type="compositionally biased region" description="Low complexity" evidence="3">
    <location>
        <begin position="109"/>
        <end position="123"/>
    </location>
</feature>
<feature type="region of interest" description="Disordered" evidence="3">
    <location>
        <begin position="245"/>
        <end position="279"/>
    </location>
</feature>
<evidence type="ECO:0000256" key="1">
    <source>
        <dbReference type="PROSITE-ProRule" id="PRU00175"/>
    </source>
</evidence>
<feature type="region of interest" description="Disordered" evidence="3">
    <location>
        <begin position="1490"/>
        <end position="1604"/>
    </location>
</feature>
<feature type="region of interest" description="Disordered" evidence="3">
    <location>
        <begin position="108"/>
        <end position="144"/>
    </location>
</feature>
<feature type="compositionally biased region" description="Basic and acidic residues" evidence="3">
    <location>
        <begin position="263"/>
        <end position="272"/>
    </location>
</feature>
<feature type="compositionally biased region" description="Basic and acidic residues" evidence="3">
    <location>
        <begin position="2838"/>
        <end position="2849"/>
    </location>
</feature>
<keyword evidence="6" id="KW-1185">Reference proteome</keyword>
<proteinExistence type="predicted"/>
<feature type="compositionally biased region" description="Low complexity" evidence="3">
    <location>
        <begin position="1538"/>
        <end position="1558"/>
    </location>
</feature>
<feature type="region of interest" description="Disordered" evidence="3">
    <location>
        <begin position="1730"/>
        <end position="1765"/>
    </location>
</feature>
<gene>
    <name evidence="5" type="ORF">NESM_000681300</name>
</gene>